<dbReference type="SUPFAM" id="SSF51445">
    <property type="entry name" value="(Trans)glycosidases"/>
    <property type="match status" value="1"/>
</dbReference>
<name>A0A6A6EDE9_9PEZI</name>
<accession>A0A6A6EDE9</accession>
<dbReference type="InterPro" id="IPR013780">
    <property type="entry name" value="Glyco_hydro_b"/>
</dbReference>
<feature type="signal peptide" evidence="1">
    <location>
        <begin position="1"/>
        <end position="17"/>
    </location>
</feature>
<dbReference type="Pfam" id="PF16862">
    <property type="entry name" value="Glyco_hydro_79C"/>
    <property type="match status" value="1"/>
</dbReference>
<keyword evidence="1" id="KW-0732">Signal</keyword>
<dbReference type="OrthoDB" id="2831684at2759"/>
<dbReference type="InterPro" id="IPR017853">
    <property type="entry name" value="GH"/>
</dbReference>
<sequence>MMRLFVIGAALIGGGLAATSTYAVPSTAPTNAAQLDPAPVGMSYEFFTFPSYHTNVTATPQCEKNLKDASGTWLPIRIGGTTQDLSYTVASDKDAPKILKFEPSFMKLAGQYEGSVTLGLNRGHNDVQNTVAAARSAKEQMPNLLAIEMGNEPEYFKNDGQPIAKGTWDAATDAASQASWQISIGKAVGNIIQASNSLQNPPQWGAEQLLNAHNSSAIGYVKTFSHHNYPGGSIQSLMSHANVVKNMNTFRNDVAVAKRAGKQYVFGETNSATGGGAANVSPSFGAGLWVADVCLRAATLGISRLYFHHGTIGACQYCWWGRYSMGAPYYGAMFATAAFGGGTSIVPIDSGNSRHAAYVIFGADGKPVRAALYNSDYFAGSGSRGNHVFVLTGLTGESVKTKKLSAASATSRVDQGASPTWGGQKYEDGTCKITGTETRETVAVEGGRASFTVGASEAVLVYL</sequence>
<dbReference type="Proteomes" id="UP000800200">
    <property type="component" value="Unassembled WGS sequence"/>
</dbReference>
<protein>
    <submittedName>
        <fullName evidence="3">Glycoside hydrolase family 79 protein</fullName>
    </submittedName>
</protein>
<evidence type="ECO:0000313" key="4">
    <source>
        <dbReference type="Proteomes" id="UP000800200"/>
    </source>
</evidence>
<dbReference type="AlphaFoldDB" id="A0A6A6EDE9"/>
<evidence type="ECO:0000313" key="3">
    <source>
        <dbReference type="EMBL" id="KAF2189764.1"/>
    </source>
</evidence>
<proteinExistence type="predicted"/>
<gene>
    <name evidence="3" type="ORF">K469DRAFT_723668</name>
</gene>
<evidence type="ECO:0000259" key="2">
    <source>
        <dbReference type="Pfam" id="PF16862"/>
    </source>
</evidence>
<dbReference type="PANTHER" id="PTHR36183:SF3">
    <property type="entry name" value="BETA-GLUCURONIDASE C-TERMINAL DOMAIN-CONTAINING PROTEIN"/>
    <property type="match status" value="1"/>
</dbReference>
<feature type="domain" description="Beta-glucuronidase C-terminal" evidence="2">
    <location>
        <begin position="357"/>
        <end position="460"/>
    </location>
</feature>
<dbReference type="GO" id="GO:0016787">
    <property type="term" value="F:hydrolase activity"/>
    <property type="evidence" value="ECO:0007669"/>
    <property type="project" value="UniProtKB-KW"/>
</dbReference>
<feature type="chain" id="PRO_5025436437" evidence="1">
    <location>
        <begin position="18"/>
        <end position="463"/>
    </location>
</feature>
<dbReference type="EMBL" id="ML994620">
    <property type="protein sequence ID" value="KAF2189764.1"/>
    <property type="molecule type" value="Genomic_DNA"/>
</dbReference>
<evidence type="ECO:0000256" key="1">
    <source>
        <dbReference type="SAM" id="SignalP"/>
    </source>
</evidence>
<dbReference type="Gene3D" id="2.60.40.1180">
    <property type="entry name" value="Golgi alpha-mannosidase II"/>
    <property type="match status" value="1"/>
</dbReference>
<dbReference type="InterPro" id="IPR052974">
    <property type="entry name" value="GH79_Enzymes"/>
</dbReference>
<keyword evidence="3" id="KW-0378">Hydrolase</keyword>
<dbReference type="PANTHER" id="PTHR36183">
    <property type="entry name" value="BETA-GLUCURONIDASE"/>
    <property type="match status" value="1"/>
</dbReference>
<dbReference type="InterPro" id="IPR031728">
    <property type="entry name" value="GlcAase_C"/>
</dbReference>
<reference evidence="3" key="1">
    <citation type="journal article" date="2020" name="Stud. Mycol.">
        <title>101 Dothideomycetes genomes: a test case for predicting lifestyles and emergence of pathogens.</title>
        <authorList>
            <person name="Haridas S."/>
            <person name="Albert R."/>
            <person name="Binder M."/>
            <person name="Bloem J."/>
            <person name="Labutti K."/>
            <person name="Salamov A."/>
            <person name="Andreopoulos B."/>
            <person name="Baker S."/>
            <person name="Barry K."/>
            <person name="Bills G."/>
            <person name="Bluhm B."/>
            <person name="Cannon C."/>
            <person name="Castanera R."/>
            <person name="Culley D."/>
            <person name="Daum C."/>
            <person name="Ezra D."/>
            <person name="Gonzalez J."/>
            <person name="Henrissat B."/>
            <person name="Kuo A."/>
            <person name="Liang C."/>
            <person name="Lipzen A."/>
            <person name="Lutzoni F."/>
            <person name="Magnuson J."/>
            <person name="Mondo S."/>
            <person name="Nolan M."/>
            <person name="Ohm R."/>
            <person name="Pangilinan J."/>
            <person name="Park H.-J."/>
            <person name="Ramirez L."/>
            <person name="Alfaro M."/>
            <person name="Sun H."/>
            <person name="Tritt A."/>
            <person name="Yoshinaga Y."/>
            <person name="Zwiers L.-H."/>
            <person name="Turgeon B."/>
            <person name="Goodwin S."/>
            <person name="Spatafora J."/>
            <person name="Crous P."/>
            <person name="Grigoriev I."/>
        </authorList>
    </citation>
    <scope>NUCLEOTIDE SEQUENCE</scope>
    <source>
        <strain evidence="3">CBS 207.26</strain>
    </source>
</reference>
<dbReference type="Gene3D" id="3.20.20.80">
    <property type="entry name" value="Glycosidases"/>
    <property type="match status" value="1"/>
</dbReference>
<organism evidence="3 4">
    <name type="scientific">Zopfia rhizophila CBS 207.26</name>
    <dbReference type="NCBI Taxonomy" id="1314779"/>
    <lineage>
        <taxon>Eukaryota</taxon>
        <taxon>Fungi</taxon>
        <taxon>Dikarya</taxon>
        <taxon>Ascomycota</taxon>
        <taxon>Pezizomycotina</taxon>
        <taxon>Dothideomycetes</taxon>
        <taxon>Dothideomycetes incertae sedis</taxon>
        <taxon>Zopfiaceae</taxon>
        <taxon>Zopfia</taxon>
    </lineage>
</organism>
<keyword evidence="4" id="KW-1185">Reference proteome</keyword>